<dbReference type="GO" id="GO:0008762">
    <property type="term" value="F:UDP-N-acetylmuramate dehydrogenase activity"/>
    <property type="evidence" value="ECO:0007669"/>
    <property type="project" value="UniProtKB-UniRule"/>
</dbReference>
<keyword evidence="14 16" id="KW-0961">Cell wall biogenesis/degradation</keyword>
<dbReference type="GO" id="GO:0051301">
    <property type="term" value="P:cell division"/>
    <property type="evidence" value="ECO:0007669"/>
    <property type="project" value="UniProtKB-KW"/>
</dbReference>
<keyword evidence="6 16" id="KW-0132">Cell division</keyword>
<dbReference type="Pfam" id="PF02873">
    <property type="entry name" value="MurB_C"/>
    <property type="match status" value="1"/>
</dbReference>
<comment type="catalytic activity">
    <reaction evidence="15 16">
        <text>UDP-N-acetyl-alpha-D-muramate + NADP(+) = UDP-N-acetyl-3-O-(1-carboxyvinyl)-alpha-D-glucosamine + NADPH + H(+)</text>
        <dbReference type="Rhea" id="RHEA:12248"/>
        <dbReference type="ChEBI" id="CHEBI:15378"/>
        <dbReference type="ChEBI" id="CHEBI:57783"/>
        <dbReference type="ChEBI" id="CHEBI:58349"/>
        <dbReference type="ChEBI" id="CHEBI:68483"/>
        <dbReference type="ChEBI" id="CHEBI:70757"/>
        <dbReference type="EC" id="1.3.1.98"/>
    </reaction>
</comment>
<evidence type="ECO:0000256" key="3">
    <source>
        <dbReference type="ARBA" id="ARBA00004496"/>
    </source>
</evidence>
<dbReference type="GO" id="GO:0071555">
    <property type="term" value="P:cell wall organization"/>
    <property type="evidence" value="ECO:0007669"/>
    <property type="project" value="UniProtKB-KW"/>
</dbReference>
<evidence type="ECO:0000259" key="17">
    <source>
        <dbReference type="PROSITE" id="PS51387"/>
    </source>
</evidence>
<feature type="active site" evidence="16">
    <location>
        <position position="178"/>
    </location>
</feature>
<reference evidence="18" key="1">
    <citation type="submission" date="2020-08" db="EMBL/GenBank/DDBJ databases">
        <title>Genome public.</title>
        <authorList>
            <person name="Liu C."/>
            <person name="Sun Q."/>
        </authorList>
    </citation>
    <scope>NUCLEOTIDE SEQUENCE</scope>
    <source>
        <strain evidence="18">NSJ-24</strain>
    </source>
</reference>
<keyword evidence="10 16" id="KW-0133">Cell shape</keyword>
<name>A0A926I553_9FIRM</name>
<comment type="similarity">
    <text evidence="16">Belongs to the MurB family.</text>
</comment>
<evidence type="ECO:0000256" key="4">
    <source>
        <dbReference type="ARBA" id="ARBA00004752"/>
    </source>
</evidence>
<evidence type="ECO:0000256" key="11">
    <source>
        <dbReference type="ARBA" id="ARBA00022984"/>
    </source>
</evidence>
<dbReference type="NCBIfam" id="NF010480">
    <property type="entry name" value="PRK13905.1"/>
    <property type="match status" value="1"/>
</dbReference>
<dbReference type="InterPro" id="IPR016166">
    <property type="entry name" value="FAD-bd_PCMH"/>
</dbReference>
<evidence type="ECO:0000256" key="2">
    <source>
        <dbReference type="ARBA" id="ARBA00003921"/>
    </source>
</evidence>
<protein>
    <recommendedName>
        <fullName evidence="16">UDP-N-acetylenolpyruvoylglucosamine reductase</fullName>
        <ecNumber evidence="16">1.3.1.98</ecNumber>
    </recommendedName>
    <alternativeName>
        <fullName evidence="16">UDP-N-acetylmuramate dehydrogenase</fullName>
    </alternativeName>
</protein>
<dbReference type="InterPro" id="IPR036318">
    <property type="entry name" value="FAD-bd_PCMH-like_sf"/>
</dbReference>
<feature type="active site" evidence="16">
    <location>
        <position position="298"/>
    </location>
</feature>
<evidence type="ECO:0000256" key="14">
    <source>
        <dbReference type="ARBA" id="ARBA00023316"/>
    </source>
</evidence>
<dbReference type="InterPro" id="IPR011601">
    <property type="entry name" value="MurB_C"/>
</dbReference>
<feature type="active site" description="Proton donor" evidence="16">
    <location>
        <position position="228"/>
    </location>
</feature>
<evidence type="ECO:0000256" key="1">
    <source>
        <dbReference type="ARBA" id="ARBA00001974"/>
    </source>
</evidence>
<evidence type="ECO:0000256" key="8">
    <source>
        <dbReference type="ARBA" id="ARBA00022827"/>
    </source>
</evidence>
<evidence type="ECO:0000313" key="19">
    <source>
        <dbReference type="Proteomes" id="UP000610862"/>
    </source>
</evidence>
<accession>A0A926I553</accession>
<sequence>MSFDGIKKILKNEIDNIIIEENVPMSKYTSFRAGGSARMMVMPQSIDDLKTVLSVLGSESCRHMVLGNGSNVLVRDSGYDGIIVKIGSGFDYVRQEEDCLVCGSGSLMSVVAKAAVSASLAGFEFASGIPGSIGGAVFMNAGAYGGEIKDILKKAHIISKDGRNEYQMTSDELQMGYRHTVLHETGDVVVEVELALKKGEQQKIKSQIAELMDRRNSKQPVNFPSAGSFFKRPEGYFAGKLIQDAGLKGLTVGGAQVSELHSGFIINRGGATASDILQLMEIIQARVFDEFGVKLETEVRIIG</sequence>
<feature type="domain" description="FAD-binding PCMH-type" evidence="17">
    <location>
        <begin position="33"/>
        <end position="199"/>
    </location>
</feature>
<dbReference type="InterPro" id="IPR036635">
    <property type="entry name" value="MurB_C_sf"/>
</dbReference>
<dbReference type="SUPFAM" id="SSF56194">
    <property type="entry name" value="Uridine diphospho-N-Acetylenolpyruvylglucosamine reductase, MurB, C-terminal domain"/>
    <property type="match status" value="1"/>
</dbReference>
<comment type="subcellular location">
    <subcellularLocation>
        <location evidence="3 16">Cytoplasm</location>
    </subcellularLocation>
</comment>
<keyword evidence="12 16" id="KW-0560">Oxidoreductase</keyword>
<dbReference type="InterPro" id="IPR016167">
    <property type="entry name" value="FAD-bd_PCMH_sub1"/>
</dbReference>
<dbReference type="RefSeq" id="WP_177268893.1">
    <property type="nucleotide sequence ID" value="NZ_JACRTA010000002.1"/>
</dbReference>
<keyword evidence="11 16" id="KW-0573">Peptidoglycan synthesis</keyword>
<evidence type="ECO:0000256" key="7">
    <source>
        <dbReference type="ARBA" id="ARBA00022630"/>
    </source>
</evidence>
<dbReference type="NCBIfam" id="TIGR00179">
    <property type="entry name" value="murB"/>
    <property type="match status" value="1"/>
</dbReference>
<evidence type="ECO:0000256" key="15">
    <source>
        <dbReference type="ARBA" id="ARBA00048914"/>
    </source>
</evidence>
<evidence type="ECO:0000256" key="9">
    <source>
        <dbReference type="ARBA" id="ARBA00022857"/>
    </source>
</evidence>
<comment type="caution">
    <text evidence="18">The sequence shown here is derived from an EMBL/GenBank/DDBJ whole genome shotgun (WGS) entry which is preliminary data.</text>
</comment>
<keyword evidence="13 16" id="KW-0131">Cell cycle</keyword>
<dbReference type="GO" id="GO:0071949">
    <property type="term" value="F:FAD binding"/>
    <property type="evidence" value="ECO:0007669"/>
    <property type="project" value="InterPro"/>
</dbReference>
<dbReference type="InterPro" id="IPR016169">
    <property type="entry name" value="FAD-bd_PCMH_sub2"/>
</dbReference>
<dbReference type="PANTHER" id="PTHR21071:SF4">
    <property type="entry name" value="UDP-N-ACETYLENOLPYRUVOYLGLUCOSAMINE REDUCTASE"/>
    <property type="match status" value="1"/>
</dbReference>
<dbReference type="PROSITE" id="PS51387">
    <property type="entry name" value="FAD_PCMH"/>
    <property type="match status" value="1"/>
</dbReference>
<dbReference type="Proteomes" id="UP000610862">
    <property type="component" value="Unassembled WGS sequence"/>
</dbReference>
<dbReference type="PANTHER" id="PTHR21071">
    <property type="entry name" value="UDP-N-ACETYLENOLPYRUVOYLGLUCOSAMINE REDUCTASE"/>
    <property type="match status" value="1"/>
</dbReference>
<keyword evidence="19" id="KW-1185">Reference proteome</keyword>
<dbReference type="GO" id="GO:0009252">
    <property type="term" value="P:peptidoglycan biosynthetic process"/>
    <property type="evidence" value="ECO:0007669"/>
    <property type="project" value="UniProtKB-UniRule"/>
</dbReference>
<dbReference type="HAMAP" id="MF_00037">
    <property type="entry name" value="MurB"/>
    <property type="match status" value="1"/>
</dbReference>
<keyword evidence="8 16" id="KW-0274">FAD</keyword>
<gene>
    <name evidence="16 18" type="primary">murB</name>
    <name evidence="18" type="ORF">H8692_07155</name>
</gene>
<evidence type="ECO:0000256" key="10">
    <source>
        <dbReference type="ARBA" id="ARBA00022960"/>
    </source>
</evidence>
<evidence type="ECO:0000256" key="5">
    <source>
        <dbReference type="ARBA" id="ARBA00022490"/>
    </source>
</evidence>
<keyword evidence="5 16" id="KW-0963">Cytoplasm</keyword>
<comment type="function">
    <text evidence="2 16">Cell wall formation.</text>
</comment>
<dbReference type="InterPro" id="IPR003170">
    <property type="entry name" value="MurB"/>
</dbReference>
<comment type="pathway">
    <text evidence="4 16">Cell wall biogenesis; peptidoglycan biosynthesis.</text>
</comment>
<evidence type="ECO:0000256" key="12">
    <source>
        <dbReference type="ARBA" id="ARBA00023002"/>
    </source>
</evidence>
<dbReference type="EMBL" id="JACRTA010000002">
    <property type="protein sequence ID" value="MBC8568529.1"/>
    <property type="molecule type" value="Genomic_DNA"/>
</dbReference>
<dbReference type="GO" id="GO:0005829">
    <property type="term" value="C:cytosol"/>
    <property type="evidence" value="ECO:0007669"/>
    <property type="project" value="TreeGrafter"/>
</dbReference>
<dbReference type="SUPFAM" id="SSF56176">
    <property type="entry name" value="FAD-binding/transporter-associated domain-like"/>
    <property type="match status" value="1"/>
</dbReference>
<dbReference type="EC" id="1.3.1.98" evidence="16"/>
<keyword evidence="9 16" id="KW-0521">NADP</keyword>
<dbReference type="Gene3D" id="3.30.43.10">
    <property type="entry name" value="Uridine Diphospho-n-acetylenolpyruvylglucosamine Reductase, domain 2"/>
    <property type="match status" value="1"/>
</dbReference>
<dbReference type="InterPro" id="IPR006094">
    <property type="entry name" value="Oxid_FAD_bind_N"/>
</dbReference>
<evidence type="ECO:0000256" key="6">
    <source>
        <dbReference type="ARBA" id="ARBA00022618"/>
    </source>
</evidence>
<evidence type="ECO:0000256" key="13">
    <source>
        <dbReference type="ARBA" id="ARBA00023306"/>
    </source>
</evidence>
<dbReference type="AlphaFoldDB" id="A0A926I553"/>
<keyword evidence="7 16" id="KW-0285">Flavoprotein</keyword>
<dbReference type="Pfam" id="PF01565">
    <property type="entry name" value="FAD_binding_4"/>
    <property type="match status" value="1"/>
</dbReference>
<proteinExistence type="inferred from homology"/>
<dbReference type="Gene3D" id="3.90.78.10">
    <property type="entry name" value="UDP-N-acetylenolpyruvoylglucosamine reductase, C-terminal domain"/>
    <property type="match status" value="1"/>
</dbReference>
<evidence type="ECO:0000313" key="18">
    <source>
        <dbReference type="EMBL" id="MBC8568529.1"/>
    </source>
</evidence>
<comment type="cofactor">
    <cofactor evidence="1 16">
        <name>FAD</name>
        <dbReference type="ChEBI" id="CHEBI:57692"/>
    </cofactor>
</comment>
<dbReference type="Gene3D" id="3.30.465.10">
    <property type="match status" value="1"/>
</dbReference>
<dbReference type="GO" id="GO:0008360">
    <property type="term" value="P:regulation of cell shape"/>
    <property type="evidence" value="ECO:0007669"/>
    <property type="project" value="UniProtKB-KW"/>
</dbReference>
<organism evidence="18 19">
    <name type="scientific">Lentihominibacter hominis</name>
    <dbReference type="NCBI Taxonomy" id="2763645"/>
    <lineage>
        <taxon>Bacteria</taxon>
        <taxon>Bacillati</taxon>
        <taxon>Bacillota</taxon>
        <taxon>Clostridia</taxon>
        <taxon>Peptostreptococcales</taxon>
        <taxon>Anaerovoracaceae</taxon>
        <taxon>Lentihominibacter</taxon>
    </lineage>
</organism>
<evidence type="ECO:0000256" key="16">
    <source>
        <dbReference type="HAMAP-Rule" id="MF_00037"/>
    </source>
</evidence>